<dbReference type="OrthoDB" id="4509278at2759"/>
<dbReference type="EMBL" id="VIFY01000232">
    <property type="protein sequence ID" value="TQB68273.1"/>
    <property type="molecule type" value="Genomic_DNA"/>
</dbReference>
<proteinExistence type="predicted"/>
<evidence type="ECO:0000313" key="2">
    <source>
        <dbReference type="EMBL" id="TQB68273.1"/>
    </source>
</evidence>
<sequence length="106" mass="10879">MKTSAITSVFALLAAAATAAPLEKKQAFEVSLTFYGAGDANYSLSVPADDSSVTVDNPLSVSSIWSPGGGFCSIQGAEGWGGVLYSDETIYVGPPQPIAWVSCQNA</sequence>
<dbReference type="AlphaFoldDB" id="A0A507QKF4"/>
<name>A0A507QKF4_MONPU</name>
<dbReference type="Proteomes" id="UP000319663">
    <property type="component" value="Unassembled WGS sequence"/>
</dbReference>
<evidence type="ECO:0000313" key="3">
    <source>
        <dbReference type="Proteomes" id="UP000319663"/>
    </source>
</evidence>
<organism evidence="2 3">
    <name type="scientific">Monascus purpureus</name>
    <name type="common">Red mold</name>
    <name type="synonym">Monascus anka</name>
    <dbReference type="NCBI Taxonomy" id="5098"/>
    <lineage>
        <taxon>Eukaryota</taxon>
        <taxon>Fungi</taxon>
        <taxon>Dikarya</taxon>
        <taxon>Ascomycota</taxon>
        <taxon>Pezizomycotina</taxon>
        <taxon>Eurotiomycetes</taxon>
        <taxon>Eurotiomycetidae</taxon>
        <taxon>Eurotiales</taxon>
        <taxon>Aspergillaceae</taxon>
        <taxon>Monascus</taxon>
    </lineage>
</organism>
<accession>A0A507QKF4</accession>
<protein>
    <submittedName>
        <fullName evidence="2">Uncharacterized protein</fullName>
    </submittedName>
</protein>
<feature type="chain" id="PRO_5021508936" evidence="1">
    <location>
        <begin position="20"/>
        <end position="106"/>
    </location>
</feature>
<keyword evidence="3" id="KW-1185">Reference proteome</keyword>
<keyword evidence="1" id="KW-0732">Signal</keyword>
<gene>
    <name evidence="2" type="ORF">MPDQ_003707</name>
</gene>
<evidence type="ECO:0000256" key="1">
    <source>
        <dbReference type="SAM" id="SignalP"/>
    </source>
</evidence>
<comment type="caution">
    <text evidence="2">The sequence shown here is derived from an EMBL/GenBank/DDBJ whole genome shotgun (WGS) entry which is preliminary data.</text>
</comment>
<reference evidence="2 3" key="1">
    <citation type="submission" date="2019-06" db="EMBL/GenBank/DDBJ databases">
        <title>Wine fermentation using esterase from Monascus purpureus.</title>
        <authorList>
            <person name="Geng C."/>
            <person name="Zhang Y."/>
        </authorList>
    </citation>
    <scope>NUCLEOTIDE SEQUENCE [LARGE SCALE GENOMIC DNA]</scope>
    <source>
        <strain evidence="2">HQ1</strain>
    </source>
</reference>
<feature type="signal peptide" evidence="1">
    <location>
        <begin position="1"/>
        <end position="19"/>
    </location>
</feature>